<gene>
    <name evidence="1" type="ORF">DFQ03_0081</name>
</gene>
<evidence type="ECO:0000313" key="2">
    <source>
        <dbReference type="Proteomes" id="UP000295274"/>
    </source>
</evidence>
<comment type="caution">
    <text evidence="1">The sequence shown here is derived from an EMBL/GenBank/DDBJ whole genome shotgun (WGS) entry which is preliminary data.</text>
</comment>
<reference evidence="1 2" key="1">
    <citation type="submission" date="2019-03" db="EMBL/GenBank/DDBJ databases">
        <title>Genomic Encyclopedia of Type Strains, Phase III (KMG-III): the genomes of soil and plant-associated and newly described type strains.</title>
        <authorList>
            <person name="Whitman W."/>
        </authorList>
    </citation>
    <scope>NUCLEOTIDE SEQUENCE [LARGE SCALE GENOMIC DNA]</scope>
    <source>
        <strain evidence="1 2">CECT 8455</strain>
    </source>
</reference>
<name>A0A4V3E3G3_9FLAO</name>
<evidence type="ECO:0000313" key="1">
    <source>
        <dbReference type="EMBL" id="TDS20828.1"/>
    </source>
</evidence>
<proteinExistence type="predicted"/>
<dbReference type="AlphaFoldDB" id="A0A4V3E3G3"/>
<accession>A0A4V3E3G3</accession>
<keyword evidence="2" id="KW-1185">Reference proteome</keyword>
<dbReference type="Proteomes" id="UP000295274">
    <property type="component" value="Unassembled WGS sequence"/>
</dbReference>
<sequence length="164" mass="17950">MPNASDRILSLRGMKNILIIILFTLSLQSAHSQIEQDKVLHFLGGNLYGLVGAGVANEISDGDRTWTFIGAVGGSLLIGLAKESIDQKQYGGWSNEDLLATVLGGATVGVTIDIFKKKKQRKREQLYKDAIKSADLRFQKKFPIETKEINSLLVLGMSSSVLEK</sequence>
<dbReference type="EMBL" id="SNZW01000001">
    <property type="protein sequence ID" value="TDS20828.1"/>
    <property type="molecule type" value="Genomic_DNA"/>
</dbReference>
<protein>
    <submittedName>
        <fullName evidence="1">Uncharacterized protein</fullName>
    </submittedName>
</protein>
<organism evidence="1 2">
    <name type="scientific">Maribacter caenipelagi</name>
    <dbReference type="NCBI Taxonomy" id="1447781"/>
    <lineage>
        <taxon>Bacteria</taxon>
        <taxon>Pseudomonadati</taxon>
        <taxon>Bacteroidota</taxon>
        <taxon>Flavobacteriia</taxon>
        <taxon>Flavobacteriales</taxon>
        <taxon>Flavobacteriaceae</taxon>
        <taxon>Maribacter</taxon>
    </lineage>
</organism>